<evidence type="ECO:0000256" key="1">
    <source>
        <dbReference type="SAM" id="Phobius"/>
    </source>
</evidence>
<dbReference type="Proteomes" id="UP000256269">
    <property type="component" value="Unassembled WGS sequence"/>
</dbReference>
<evidence type="ECO:0000313" key="3">
    <source>
        <dbReference type="Proteomes" id="UP000256269"/>
    </source>
</evidence>
<comment type="caution">
    <text evidence="2">The sequence shown here is derived from an EMBL/GenBank/DDBJ whole genome shotgun (WGS) entry which is preliminary data.</text>
</comment>
<accession>A0A3E0GUP8</accession>
<dbReference type="EMBL" id="QUNO01000027">
    <property type="protein sequence ID" value="REH28440.1"/>
    <property type="molecule type" value="Genomic_DNA"/>
</dbReference>
<keyword evidence="1" id="KW-1133">Transmembrane helix</keyword>
<dbReference type="AlphaFoldDB" id="A0A3E0GUP8"/>
<protein>
    <submittedName>
        <fullName evidence="2">Uncharacterized protein</fullName>
    </submittedName>
</protein>
<gene>
    <name evidence="2" type="ORF">BCF44_12720</name>
</gene>
<keyword evidence="3" id="KW-1185">Reference proteome</keyword>
<evidence type="ECO:0000313" key="2">
    <source>
        <dbReference type="EMBL" id="REH28440.1"/>
    </source>
</evidence>
<reference evidence="2 3" key="1">
    <citation type="submission" date="2018-08" db="EMBL/GenBank/DDBJ databases">
        <title>Genomic Encyclopedia of Archaeal and Bacterial Type Strains, Phase II (KMG-II): from individual species to whole genera.</title>
        <authorList>
            <person name="Goeker M."/>
        </authorList>
    </citation>
    <scope>NUCLEOTIDE SEQUENCE [LARGE SCALE GENOMIC DNA]</scope>
    <source>
        <strain evidence="2 3">DSM 45791</strain>
    </source>
</reference>
<keyword evidence="1" id="KW-0812">Transmembrane</keyword>
<proteinExistence type="predicted"/>
<feature type="transmembrane region" description="Helical" evidence="1">
    <location>
        <begin position="6"/>
        <end position="26"/>
    </location>
</feature>
<keyword evidence="1" id="KW-0472">Membrane</keyword>
<sequence length="29" mass="2980">MRVRLARVGAALSMIVVTILTGGPAGGRR</sequence>
<organism evidence="2 3">
    <name type="scientific">Kutzneria buriramensis</name>
    <dbReference type="NCBI Taxonomy" id="1045776"/>
    <lineage>
        <taxon>Bacteria</taxon>
        <taxon>Bacillati</taxon>
        <taxon>Actinomycetota</taxon>
        <taxon>Actinomycetes</taxon>
        <taxon>Pseudonocardiales</taxon>
        <taxon>Pseudonocardiaceae</taxon>
        <taxon>Kutzneria</taxon>
    </lineage>
</organism>
<name>A0A3E0GUP8_9PSEU</name>